<feature type="domain" description="Response regulatory" evidence="10">
    <location>
        <begin position="34"/>
        <end position="147"/>
    </location>
</feature>
<keyword evidence="3 8" id="KW-0597">Phosphoprotein</keyword>
<evidence type="ECO:0000256" key="3">
    <source>
        <dbReference type="ARBA" id="ARBA00022553"/>
    </source>
</evidence>
<dbReference type="InterPro" id="IPR011006">
    <property type="entry name" value="CheY-like_superfamily"/>
</dbReference>
<organism evidence="12 13">
    <name type="scientific">Reinekea blandensis MED297</name>
    <dbReference type="NCBI Taxonomy" id="314283"/>
    <lineage>
        <taxon>Bacteria</taxon>
        <taxon>Pseudomonadati</taxon>
        <taxon>Pseudomonadota</taxon>
        <taxon>Gammaproteobacteria</taxon>
        <taxon>Oceanospirillales</taxon>
        <taxon>Saccharospirillaceae</taxon>
        <taxon>Reinekea</taxon>
    </lineage>
</organism>
<evidence type="ECO:0000256" key="2">
    <source>
        <dbReference type="ARBA" id="ARBA00022490"/>
    </source>
</evidence>
<name>A4BK18_9GAMM</name>
<dbReference type="SMART" id="SM00448">
    <property type="entry name" value="REC"/>
    <property type="match status" value="1"/>
</dbReference>
<evidence type="ECO:0000256" key="9">
    <source>
        <dbReference type="PROSITE-ProRule" id="PRU01091"/>
    </source>
</evidence>
<feature type="modified residue" description="4-aspartylphosphate" evidence="8">
    <location>
        <position position="83"/>
    </location>
</feature>
<dbReference type="InterPro" id="IPR001867">
    <property type="entry name" value="OmpR/PhoB-type_DNA-bd"/>
</dbReference>
<dbReference type="PROSITE" id="PS51755">
    <property type="entry name" value="OMPR_PHOB"/>
    <property type="match status" value="1"/>
</dbReference>
<comment type="caution">
    <text evidence="12">The sequence shown here is derived from an EMBL/GenBank/DDBJ whole genome shotgun (WGS) entry which is preliminary data.</text>
</comment>
<keyword evidence="13" id="KW-1185">Reference proteome</keyword>
<feature type="domain" description="OmpR/PhoB-type" evidence="11">
    <location>
        <begin position="160"/>
        <end position="260"/>
    </location>
</feature>
<proteinExistence type="predicted"/>
<keyword evidence="4" id="KW-0902">Two-component regulatory system</keyword>
<dbReference type="Gene3D" id="1.10.10.10">
    <property type="entry name" value="Winged helix-like DNA-binding domain superfamily/Winged helix DNA-binding domain"/>
    <property type="match status" value="1"/>
</dbReference>
<dbReference type="InterPro" id="IPR016032">
    <property type="entry name" value="Sig_transdc_resp-reg_C-effctor"/>
</dbReference>
<dbReference type="PANTHER" id="PTHR48111">
    <property type="entry name" value="REGULATOR OF RPOS"/>
    <property type="match status" value="1"/>
</dbReference>
<dbReference type="GO" id="GO:0000156">
    <property type="term" value="F:phosphorelay response regulator activity"/>
    <property type="evidence" value="ECO:0007669"/>
    <property type="project" value="TreeGrafter"/>
</dbReference>
<dbReference type="Gene3D" id="6.10.250.690">
    <property type="match status" value="1"/>
</dbReference>
<dbReference type="FunFam" id="1.10.10.10:FF:000099">
    <property type="entry name" value="Two-component system response regulator TorR"/>
    <property type="match status" value="1"/>
</dbReference>
<dbReference type="STRING" id="314283.MED297_04764"/>
<keyword evidence="5" id="KW-0805">Transcription regulation</keyword>
<dbReference type="GO" id="GO:0005829">
    <property type="term" value="C:cytosol"/>
    <property type="evidence" value="ECO:0007669"/>
    <property type="project" value="TreeGrafter"/>
</dbReference>
<evidence type="ECO:0000259" key="11">
    <source>
        <dbReference type="PROSITE" id="PS51755"/>
    </source>
</evidence>
<dbReference type="GO" id="GO:0032993">
    <property type="term" value="C:protein-DNA complex"/>
    <property type="evidence" value="ECO:0007669"/>
    <property type="project" value="TreeGrafter"/>
</dbReference>
<dbReference type="GO" id="GO:0000976">
    <property type="term" value="F:transcription cis-regulatory region binding"/>
    <property type="evidence" value="ECO:0007669"/>
    <property type="project" value="TreeGrafter"/>
</dbReference>
<dbReference type="PANTHER" id="PTHR48111:SF4">
    <property type="entry name" value="DNA-BINDING DUAL TRANSCRIPTIONAL REGULATOR OMPR"/>
    <property type="match status" value="1"/>
</dbReference>
<evidence type="ECO:0000256" key="1">
    <source>
        <dbReference type="ARBA" id="ARBA00004496"/>
    </source>
</evidence>
<dbReference type="Pfam" id="PF00072">
    <property type="entry name" value="Response_reg"/>
    <property type="match status" value="1"/>
</dbReference>
<dbReference type="Pfam" id="PF00486">
    <property type="entry name" value="Trans_reg_C"/>
    <property type="match status" value="1"/>
</dbReference>
<evidence type="ECO:0000259" key="10">
    <source>
        <dbReference type="PROSITE" id="PS50110"/>
    </source>
</evidence>
<dbReference type="GO" id="GO:0006355">
    <property type="term" value="P:regulation of DNA-templated transcription"/>
    <property type="evidence" value="ECO:0007669"/>
    <property type="project" value="InterPro"/>
</dbReference>
<feature type="DNA-binding region" description="OmpR/PhoB-type" evidence="9">
    <location>
        <begin position="160"/>
        <end position="260"/>
    </location>
</feature>
<evidence type="ECO:0000256" key="5">
    <source>
        <dbReference type="ARBA" id="ARBA00023015"/>
    </source>
</evidence>
<dbReference type="PROSITE" id="PS50110">
    <property type="entry name" value="RESPONSE_REGULATORY"/>
    <property type="match status" value="1"/>
</dbReference>
<accession>A4BK18</accession>
<dbReference type="InterPro" id="IPR036388">
    <property type="entry name" value="WH-like_DNA-bd_sf"/>
</dbReference>
<dbReference type="FunFam" id="3.40.50.2300:FF:000001">
    <property type="entry name" value="DNA-binding response regulator PhoB"/>
    <property type="match status" value="1"/>
</dbReference>
<keyword evidence="2" id="KW-0963">Cytoplasm</keyword>
<comment type="subcellular location">
    <subcellularLocation>
        <location evidence="1">Cytoplasm</location>
    </subcellularLocation>
</comment>
<evidence type="ECO:0000313" key="13">
    <source>
        <dbReference type="Proteomes" id="UP000005953"/>
    </source>
</evidence>
<evidence type="ECO:0000256" key="7">
    <source>
        <dbReference type="ARBA" id="ARBA00023163"/>
    </source>
</evidence>
<dbReference type="SUPFAM" id="SSF46894">
    <property type="entry name" value="C-terminal effector domain of the bipartite response regulators"/>
    <property type="match status" value="1"/>
</dbReference>
<dbReference type="Proteomes" id="UP000005953">
    <property type="component" value="Unassembled WGS sequence"/>
</dbReference>
<dbReference type="SUPFAM" id="SSF52172">
    <property type="entry name" value="CheY-like"/>
    <property type="match status" value="1"/>
</dbReference>
<protein>
    <submittedName>
        <fullName evidence="12">Response regulator consisting of a CheY-like receiver domain and a winged-helix DNA-binding domain</fullName>
    </submittedName>
</protein>
<evidence type="ECO:0000313" key="12">
    <source>
        <dbReference type="EMBL" id="EAR07551.1"/>
    </source>
</evidence>
<reference evidence="12 13" key="1">
    <citation type="submission" date="2006-02" db="EMBL/GenBank/DDBJ databases">
        <authorList>
            <person name="Pinhassi J."/>
            <person name="Pedros-Alio C."/>
            <person name="Ferriera S."/>
            <person name="Johnson J."/>
            <person name="Kravitz S."/>
            <person name="Halpern A."/>
            <person name="Remington K."/>
            <person name="Beeson K."/>
            <person name="Tran B."/>
            <person name="Rogers Y.-H."/>
            <person name="Friedman R."/>
            <person name="Venter J.C."/>
        </authorList>
    </citation>
    <scope>NUCLEOTIDE SEQUENCE [LARGE SCALE GENOMIC DNA]</scope>
    <source>
        <strain evidence="12 13">MED297</strain>
    </source>
</reference>
<dbReference type="EMBL" id="AAOE01000039">
    <property type="protein sequence ID" value="EAR07551.1"/>
    <property type="molecule type" value="Genomic_DNA"/>
</dbReference>
<dbReference type="Gene3D" id="3.40.50.2300">
    <property type="match status" value="1"/>
</dbReference>
<evidence type="ECO:0000256" key="4">
    <source>
        <dbReference type="ARBA" id="ARBA00023012"/>
    </source>
</evidence>
<dbReference type="CDD" id="cd00383">
    <property type="entry name" value="trans_reg_C"/>
    <property type="match status" value="1"/>
</dbReference>
<dbReference type="SMART" id="SM00862">
    <property type="entry name" value="Trans_reg_C"/>
    <property type="match status" value="1"/>
</dbReference>
<dbReference type="HOGENOM" id="CLU_000445_30_4_6"/>
<keyword evidence="6 9" id="KW-0238">DNA-binding</keyword>
<evidence type="ECO:0000256" key="8">
    <source>
        <dbReference type="PROSITE-ProRule" id="PRU00169"/>
    </source>
</evidence>
<dbReference type="InterPro" id="IPR039420">
    <property type="entry name" value="WalR-like"/>
</dbReference>
<evidence type="ECO:0000256" key="6">
    <source>
        <dbReference type="ARBA" id="ARBA00023125"/>
    </source>
</evidence>
<gene>
    <name evidence="12" type="ORF">MED297_04764</name>
</gene>
<keyword evidence="7" id="KW-0804">Transcription</keyword>
<sequence length="266" mass="29693">MPVKARLKAPPGVRVAGPANSLDGFTMTTEQQKRLLVVDDDLEIRELLTEYLTKNGFRVDSAAEGQQMREKLNAGHFDLIVLDIMMPGDDGFTLCKEVRTKSNIPIIMLTAGADETDRIIGLELGADDYVGKPFNPRELLARIKAVLRRYEETAVVPKVAEIIRFGDFSLHLTNRELQYQDNPPEALNGADFNLLKLFLSRPGEVLSRDDLSHHLRGRDASPFDRSIDVQISRLRSKLRDDGKSPQLIKTVRGAGYILTAPVVNES</sequence>
<dbReference type="InterPro" id="IPR001789">
    <property type="entry name" value="Sig_transdc_resp-reg_receiver"/>
</dbReference>
<dbReference type="AlphaFoldDB" id="A4BK18"/>